<evidence type="ECO:0000313" key="1">
    <source>
        <dbReference type="EMBL" id="SHO60275.1"/>
    </source>
</evidence>
<evidence type="ECO:0008006" key="3">
    <source>
        <dbReference type="Google" id="ProtNLM"/>
    </source>
</evidence>
<evidence type="ECO:0000313" key="2">
    <source>
        <dbReference type="Proteomes" id="UP000186406"/>
    </source>
</evidence>
<accession>A0A1M7Z5X7</accession>
<keyword evidence="2" id="KW-1185">Reference proteome</keyword>
<protein>
    <recommendedName>
        <fullName evidence="3">DUF5666 domain-containing protein</fullName>
    </recommendedName>
</protein>
<name>A0A1M7Z5X7_9HYPH</name>
<organism evidence="1 2">
    <name type="scientific">Pseudoxanthobacter soli DSM 19599</name>
    <dbReference type="NCBI Taxonomy" id="1123029"/>
    <lineage>
        <taxon>Bacteria</taxon>
        <taxon>Pseudomonadati</taxon>
        <taxon>Pseudomonadota</taxon>
        <taxon>Alphaproteobacteria</taxon>
        <taxon>Hyphomicrobiales</taxon>
        <taxon>Segnochrobactraceae</taxon>
        <taxon>Pseudoxanthobacter</taxon>
    </lineage>
</organism>
<proteinExistence type="predicted"/>
<dbReference type="Proteomes" id="UP000186406">
    <property type="component" value="Unassembled WGS sequence"/>
</dbReference>
<dbReference type="AlphaFoldDB" id="A0A1M7Z5X7"/>
<dbReference type="EMBL" id="FRXO01000001">
    <property type="protein sequence ID" value="SHO60275.1"/>
    <property type="molecule type" value="Genomic_DNA"/>
</dbReference>
<reference evidence="1 2" key="1">
    <citation type="submission" date="2016-12" db="EMBL/GenBank/DDBJ databases">
        <authorList>
            <person name="Song W.-J."/>
            <person name="Kurnit D.M."/>
        </authorList>
    </citation>
    <scope>NUCLEOTIDE SEQUENCE [LARGE SCALE GENOMIC DNA]</scope>
    <source>
        <strain evidence="1 2">DSM 19599</strain>
    </source>
</reference>
<gene>
    <name evidence="1" type="ORF">SAMN02745172_00238</name>
</gene>
<dbReference type="STRING" id="1123029.SAMN02745172_00238"/>
<sequence length="225" mass="23371">MVWRRTGSMHRPVRPEFSIWKDVDMMFRKSSKKFATLAAAGLIAASLGGAALVALPAAAQPLAADADVQVTTLKATVEAIDAKTRQVTLKGPDGNLATVKAGDAVKNFNQIAVGDTVTITRTDALVADIAKPAKGAGPSVSVTQIAGKAAPGQKPSAGLVDAITVTGEIVRLDAKAHTATIKGPEGRLYTLSAVQQKHQEKLAKVKVGDLIQVTFLQSIAVSVTK</sequence>